<dbReference type="AlphaFoldDB" id="A0AAW2DUT8"/>
<name>A0AAW2DUT8_9ROSI</name>
<gene>
    <name evidence="3" type="ORF">SO802_000372</name>
</gene>
<evidence type="ECO:0000259" key="2">
    <source>
        <dbReference type="Pfam" id="PF00685"/>
    </source>
</evidence>
<evidence type="ECO:0000313" key="3">
    <source>
        <dbReference type="EMBL" id="KAL0013303.1"/>
    </source>
</evidence>
<dbReference type="InterPro" id="IPR027417">
    <property type="entry name" value="P-loop_NTPase"/>
</dbReference>
<dbReference type="Proteomes" id="UP001459277">
    <property type="component" value="Unassembled WGS sequence"/>
</dbReference>
<dbReference type="InterPro" id="IPR000863">
    <property type="entry name" value="Sulfotransferase_dom"/>
</dbReference>
<feature type="domain" description="Sulfotransferase" evidence="2">
    <location>
        <begin position="16"/>
        <end position="67"/>
    </location>
</feature>
<comment type="caution">
    <text evidence="3">The sequence shown here is derived from an EMBL/GenBank/DDBJ whole genome shotgun (WGS) entry which is preliminary data.</text>
</comment>
<sequence length="82" mass="9285">MSSLEVSKNGMIWLEKDGVNTMEIKNNTFFRKGKVGDWKVGDWKNHLTHEMAMQLDQIFEQKLTGSGLTFKIPLPSPSQSGD</sequence>
<dbReference type="Pfam" id="PF00685">
    <property type="entry name" value="Sulfotransfer_1"/>
    <property type="match status" value="1"/>
</dbReference>
<evidence type="ECO:0000256" key="1">
    <source>
        <dbReference type="RuleBase" id="RU361155"/>
    </source>
</evidence>
<evidence type="ECO:0000313" key="4">
    <source>
        <dbReference type="Proteomes" id="UP001459277"/>
    </source>
</evidence>
<comment type="similarity">
    <text evidence="1">Belongs to the sulfotransferase 1 family.</text>
</comment>
<protein>
    <recommendedName>
        <fullName evidence="1">Sulfotransferase</fullName>
        <ecNumber evidence="1">2.8.2.-</ecNumber>
    </recommendedName>
</protein>
<reference evidence="3 4" key="1">
    <citation type="submission" date="2024-01" db="EMBL/GenBank/DDBJ databases">
        <title>A telomere-to-telomere, gap-free genome of sweet tea (Lithocarpus litseifolius).</title>
        <authorList>
            <person name="Zhou J."/>
        </authorList>
    </citation>
    <scope>NUCLEOTIDE SEQUENCE [LARGE SCALE GENOMIC DNA]</scope>
    <source>
        <strain evidence="3">Zhou-2022a</strain>
        <tissue evidence="3">Leaf</tissue>
    </source>
</reference>
<organism evidence="3 4">
    <name type="scientific">Lithocarpus litseifolius</name>
    <dbReference type="NCBI Taxonomy" id="425828"/>
    <lineage>
        <taxon>Eukaryota</taxon>
        <taxon>Viridiplantae</taxon>
        <taxon>Streptophyta</taxon>
        <taxon>Embryophyta</taxon>
        <taxon>Tracheophyta</taxon>
        <taxon>Spermatophyta</taxon>
        <taxon>Magnoliopsida</taxon>
        <taxon>eudicotyledons</taxon>
        <taxon>Gunneridae</taxon>
        <taxon>Pentapetalae</taxon>
        <taxon>rosids</taxon>
        <taxon>fabids</taxon>
        <taxon>Fagales</taxon>
        <taxon>Fagaceae</taxon>
        <taxon>Lithocarpus</taxon>
    </lineage>
</organism>
<dbReference type="SUPFAM" id="SSF52540">
    <property type="entry name" value="P-loop containing nucleoside triphosphate hydrolases"/>
    <property type="match status" value="1"/>
</dbReference>
<dbReference type="EMBL" id="JAZDWU010000001">
    <property type="protein sequence ID" value="KAL0013303.1"/>
    <property type="molecule type" value="Genomic_DNA"/>
</dbReference>
<keyword evidence="4" id="KW-1185">Reference proteome</keyword>
<keyword evidence="1" id="KW-0808">Transferase</keyword>
<proteinExistence type="inferred from homology"/>
<accession>A0AAW2DUT8</accession>
<dbReference type="Gene3D" id="3.40.50.300">
    <property type="entry name" value="P-loop containing nucleotide triphosphate hydrolases"/>
    <property type="match status" value="1"/>
</dbReference>
<dbReference type="EC" id="2.8.2.-" evidence="1"/>
<dbReference type="GO" id="GO:0008146">
    <property type="term" value="F:sulfotransferase activity"/>
    <property type="evidence" value="ECO:0007669"/>
    <property type="project" value="InterPro"/>
</dbReference>